<dbReference type="SMART" id="SM00645">
    <property type="entry name" value="Pept_C1"/>
    <property type="match status" value="1"/>
</dbReference>
<dbReference type="SUPFAM" id="SSF54001">
    <property type="entry name" value="Cysteine proteinases"/>
    <property type="match status" value="1"/>
</dbReference>
<dbReference type="InterPro" id="IPR038765">
    <property type="entry name" value="Papain-like_cys_pep_sf"/>
</dbReference>
<evidence type="ECO:0000259" key="3">
    <source>
        <dbReference type="SMART" id="SM00645"/>
    </source>
</evidence>
<keyword evidence="2" id="KW-0732">Signal</keyword>
<dbReference type="Gene3D" id="3.90.70.10">
    <property type="entry name" value="Cysteine proteinases"/>
    <property type="match status" value="1"/>
</dbReference>
<dbReference type="Pfam" id="PF00112">
    <property type="entry name" value="Peptidase_C1"/>
    <property type="match status" value="1"/>
</dbReference>
<comment type="caution">
    <text evidence="4">The sequence shown here is derived from an EMBL/GenBank/DDBJ whole genome shotgun (WGS) entry which is preliminary data.</text>
</comment>
<reference evidence="4 5" key="1">
    <citation type="submission" date="2020-08" db="EMBL/GenBank/DDBJ databases">
        <authorList>
            <person name="Koutsovoulos G."/>
            <person name="Danchin GJ E."/>
        </authorList>
    </citation>
    <scope>NUCLEOTIDE SEQUENCE [LARGE SCALE GENOMIC DNA]</scope>
</reference>
<dbReference type="EMBL" id="CAJEWN010000058">
    <property type="protein sequence ID" value="CAD2155034.1"/>
    <property type="molecule type" value="Genomic_DNA"/>
</dbReference>
<dbReference type="InterPro" id="IPR000668">
    <property type="entry name" value="Peptidase_C1A_C"/>
</dbReference>
<organism evidence="4 5">
    <name type="scientific">Meloidogyne enterolobii</name>
    <name type="common">Root-knot nematode worm</name>
    <name type="synonym">Meloidogyne mayaguensis</name>
    <dbReference type="NCBI Taxonomy" id="390850"/>
    <lineage>
        <taxon>Eukaryota</taxon>
        <taxon>Metazoa</taxon>
        <taxon>Ecdysozoa</taxon>
        <taxon>Nematoda</taxon>
        <taxon>Chromadorea</taxon>
        <taxon>Rhabditida</taxon>
        <taxon>Tylenchina</taxon>
        <taxon>Tylenchomorpha</taxon>
        <taxon>Tylenchoidea</taxon>
        <taxon>Meloidogynidae</taxon>
        <taxon>Meloidogyninae</taxon>
        <taxon>Meloidogyne</taxon>
    </lineage>
</organism>
<evidence type="ECO:0000313" key="5">
    <source>
        <dbReference type="Proteomes" id="UP000580250"/>
    </source>
</evidence>
<protein>
    <recommendedName>
        <fullName evidence="3">Peptidase C1A papain C-terminal domain-containing protein</fullName>
    </recommendedName>
</protein>
<dbReference type="Proteomes" id="UP000580250">
    <property type="component" value="Unassembled WGS sequence"/>
</dbReference>
<feature type="signal peptide" evidence="2">
    <location>
        <begin position="1"/>
        <end position="23"/>
    </location>
</feature>
<evidence type="ECO:0000256" key="2">
    <source>
        <dbReference type="SAM" id="SignalP"/>
    </source>
</evidence>
<comment type="similarity">
    <text evidence="1">Belongs to the peptidase C1 family.</text>
</comment>
<evidence type="ECO:0000313" key="4">
    <source>
        <dbReference type="EMBL" id="CAD2155034.1"/>
    </source>
</evidence>
<gene>
    <name evidence="4" type="ORF">MENT_LOCUS11722</name>
</gene>
<feature type="domain" description="Peptidase C1A papain C-terminal" evidence="3">
    <location>
        <begin position="35"/>
        <end position="294"/>
    </location>
</feature>
<dbReference type="PRINTS" id="PR00705">
    <property type="entry name" value="PAPAIN"/>
</dbReference>
<evidence type="ECO:0000256" key="1">
    <source>
        <dbReference type="ARBA" id="ARBA00008455"/>
    </source>
</evidence>
<proteinExistence type="inferred from homology"/>
<dbReference type="OrthoDB" id="10058785at2759"/>
<name>A0A6V7UDR9_MELEN</name>
<accession>A0A6V7UDR9</accession>
<feature type="chain" id="PRO_5028047246" description="Peptidase C1A papain C-terminal domain-containing protein" evidence="2">
    <location>
        <begin position="24"/>
        <end position="301"/>
    </location>
</feature>
<sequence length="301" mass="34016">MNTFSFILLLPTIFLTFVDLSEAAAKPPPPPPCKFVTDFDARTWWPRCKDVINNVFEQGDCGSCWAVSPTAAYTDRYCIQRALKNLNTNSSDPKFRFSALDVMSCAHSPRDGCNLLLGFPIDAWNFIQKKGVVTGTGYSQNSGCKPYPYNPNKAKCLSQCTNPWWPTKYVQDKHYVSSVTKWSGKNIKISEIKTEIKKNGPVNADFYLSDDLLQRDPTEEPYIGKIFKCGSIINHTNHVLEIVGWGKKICGKTEVPYWICKNSFGTSWGNNGFFNVRMGHNDNCLEQDTITFGFPILKEKN</sequence>
<dbReference type="PANTHER" id="PTHR12411">
    <property type="entry name" value="CYSTEINE PROTEASE FAMILY C1-RELATED"/>
    <property type="match status" value="1"/>
</dbReference>
<dbReference type="GO" id="GO:0008234">
    <property type="term" value="F:cysteine-type peptidase activity"/>
    <property type="evidence" value="ECO:0007669"/>
    <property type="project" value="InterPro"/>
</dbReference>
<dbReference type="AlphaFoldDB" id="A0A6V7UDR9"/>
<dbReference type="GO" id="GO:0006508">
    <property type="term" value="P:proteolysis"/>
    <property type="evidence" value="ECO:0007669"/>
    <property type="project" value="InterPro"/>
</dbReference>
<dbReference type="InterPro" id="IPR013128">
    <property type="entry name" value="Peptidase_C1A"/>
</dbReference>